<proteinExistence type="predicted"/>
<feature type="region of interest" description="Disordered" evidence="1">
    <location>
        <begin position="1"/>
        <end position="101"/>
    </location>
</feature>
<sequence>MAEKVRQRRSAMIQNEKHPNPQRHEHRSREDRGERRRQPASGASPPAEPLDSSPDDAYIIGDKRKANDGTHSPPVKLPEFKGGGDSGAVSSSDSSESGGSLLCSLAPKWLSQGRARRAARRRDAERAVPGAQPEAGAAPPAPASQVSSGRAARGCARSD</sequence>
<feature type="region of interest" description="Disordered" evidence="1">
    <location>
        <begin position="114"/>
        <end position="159"/>
    </location>
</feature>
<feature type="compositionally biased region" description="Low complexity" evidence="1">
    <location>
        <begin position="87"/>
        <end position="100"/>
    </location>
</feature>
<organism evidence="2 3">
    <name type="scientific">Spodoptera exigua</name>
    <name type="common">Beet armyworm</name>
    <name type="synonym">Noctua fulgens</name>
    <dbReference type="NCBI Taxonomy" id="7107"/>
    <lineage>
        <taxon>Eukaryota</taxon>
        <taxon>Metazoa</taxon>
        <taxon>Ecdysozoa</taxon>
        <taxon>Arthropoda</taxon>
        <taxon>Hexapoda</taxon>
        <taxon>Insecta</taxon>
        <taxon>Pterygota</taxon>
        <taxon>Neoptera</taxon>
        <taxon>Endopterygota</taxon>
        <taxon>Lepidoptera</taxon>
        <taxon>Glossata</taxon>
        <taxon>Ditrysia</taxon>
        <taxon>Noctuoidea</taxon>
        <taxon>Noctuidae</taxon>
        <taxon>Amphipyrinae</taxon>
        <taxon>Spodoptera</taxon>
    </lineage>
</organism>
<protein>
    <submittedName>
        <fullName evidence="2">Uncharacterized protein</fullName>
    </submittedName>
</protein>
<evidence type="ECO:0000256" key="1">
    <source>
        <dbReference type="SAM" id="MobiDB-lite"/>
    </source>
</evidence>
<dbReference type="Proteomes" id="UP000814243">
    <property type="component" value="Unassembled WGS sequence"/>
</dbReference>
<evidence type="ECO:0000313" key="2">
    <source>
        <dbReference type="EMBL" id="KAH9633573.1"/>
    </source>
</evidence>
<reference evidence="2" key="1">
    <citation type="journal article" date="2021" name="G3 (Bethesda)">
        <title>Genome and transcriptome analysis of the beet armyworm Spodoptera exigua reveals targets for pest control. .</title>
        <authorList>
            <person name="Simon S."/>
            <person name="Breeschoten T."/>
            <person name="Jansen H.J."/>
            <person name="Dirks R.P."/>
            <person name="Schranz M.E."/>
            <person name="Ros V.I.D."/>
        </authorList>
    </citation>
    <scope>NUCLEOTIDE SEQUENCE</scope>
    <source>
        <strain evidence="2">TB_SE_WUR_2020</strain>
    </source>
</reference>
<dbReference type="AlphaFoldDB" id="A0A922SE52"/>
<feature type="compositionally biased region" description="Basic and acidic residues" evidence="1">
    <location>
        <begin position="15"/>
        <end position="37"/>
    </location>
</feature>
<accession>A0A922SE52</accession>
<comment type="caution">
    <text evidence="2">The sequence shown here is derived from an EMBL/GenBank/DDBJ whole genome shotgun (WGS) entry which is preliminary data.</text>
</comment>
<feature type="compositionally biased region" description="Low complexity" evidence="1">
    <location>
        <begin position="127"/>
        <end position="149"/>
    </location>
</feature>
<name>A0A922SE52_SPOEX</name>
<evidence type="ECO:0000313" key="3">
    <source>
        <dbReference type="Proteomes" id="UP000814243"/>
    </source>
</evidence>
<gene>
    <name evidence="2" type="ORF">HF086_017419</name>
</gene>
<dbReference type="EMBL" id="JACEFF010000652">
    <property type="protein sequence ID" value="KAH9633573.1"/>
    <property type="molecule type" value="Genomic_DNA"/>
</dbReference>